<dbReference type="InterPro" id="IPR004107">
    <property type="entry name" value="Integrase_SAM-like_N"/>
</dbReference>
<reference evidence="3 4" key="1">
    <citation type="submission" date="2019-07" db="EMBL/GenBank/DDBJ databases">
        <title>Diversity of Bacteria from Kongsfjorden, Arctic.</title>
        <authorList>
            <person name="Yu Y."/>
        </authorList>
    </citation>
    <scope>NUCLEOTIDE SEQUENCE [LARGE SCALE GENOMIC DNA]</scope>
    <source>
        <strain evidence="3 4">SM1927</strain>
    </source>
</reference>
<evidence type="ECO:0000259" key="2">
    <source>
        <dbReference type="Pfam" id="PF13495"/>
    </source>
</evidence>
<dbReference type="Gene3D" id="1.10.150.130">
    <property type="match status" value="1"/>
</dbReference>
<accession>A0ABY3F815</accession>
<feature type="domain" description="Integrase SAM-like N-terminal" evidence="2">
    <location>
        <begin position="2"/>
        <end position="32"/>
    </location>
</feature>
<comment type="caution">
    <text evidence="3">The sequence shown here is derived from an EMBL/GenBank/DDBJ whole genome shotgun (WGS) entry which is preliminary data.</text>
</comment>
<keyword evidence="4" id="KW-1185">Reference proteome</keyword>
<dbReference type="Pfam" id="PF13495">
    <property type="entry name" value="Phage_int_SAM_4"/>
    <property type="match status" value="1"/>
</dbReference>
<organism evidence="3 4">
    <name type="scientific">Pseudoalteromonas neustonica</name>
    <dbReference type="NCBI Taxonomy" id="1840331"/>
    <lineage>
        <taxon>Bacteria</taxon>
        <taxon>Pseudomonadati</taxon>
        <taxon>Pseudomonadota</taxon>
        <taxon>Gammaproteobacteria</taxon>
        <taxon>Alteromonadales</taxon>
        <taxon>Pseudoalteromonadaceae</taxon>
        <taxon>Pseudoalteromonas</taxon>
    </lineage>
</organism>
<dbReference type="Proteomes" id="UP000317938">
    <property type="component" value="Unassembled WGS sequence"/>
</dbReference>
<dbReference type="RefSeq" id="WP_145242227.1">
    <property type="nucleotide sequence ID" value="NZ_VNFF01000029.1"/>
</dbReference>
<proteinExistence type="predicted"/>
<protein>
    <recommendedName>
        <fullName evidence="2">Integrase SAM-like N-terminal domain-containing protein</fullName>
    </recommendedName>
</protein>
<gene>
    <name evidence="3" type="ORF">FQP85_20870</name>
</gene>
<evidence type="ECO:0000313" key="3">
    <source>
        <dbReference type="EMBL" id="TVU80139.1"/>
    </source>
</evidence>
<dbReference type="EMBL" id="VNFF01000029">
    <property type="protein sequence ID" value="TVU80139.1"/>
    <property type="molecule type" value="Genomic_DNA"/>
</dbReference>
<evidence type="ECO:0000256" key="1">
    <source>
        <dbReference type="ARBA" id="ARBA00023125"/>
    </source>
</evidence>
<sequence>MESYLNHLINSQNVGQGTRAQALNVLSFLYKLTR</sequence>
<evidence type="ECO:0000313" key="4">
    <source>
        <dbReference type="Proteomes" id="UP000317938"/>
    </source>
</evidence>
<keyword evidence="1" id="KW-0238">DNA-binding</keyword>
<dbReference type="InterPro" id="IPR010998">
    <property type="entry name" value="Integrase_recombinase_N"/>
</dbReference>
<name>A0ABY3F815_9GAMM</name>